<evidence type="ECO:0000256" key="1">
    <source>
        <dbReference type="SAM" id="MobiDB-lite"/>
    </source>
</evidence>
<name>A0A8D8FW29_CULPI</name>
<protein>
    <submittedName>
        <fullName evidence="2">(northern house mosquito) hypothetical protein</fullName>
    </submittedName>
</protein>
<sequence>MWRQNYGTILPARAGPVLAQQLPQMLLLRRDARGHRLQLLHPQRYDPVQGRLLQVGTSSAVTSIIRLGSVFRVPPDDTGQRVCDADDLPHDDKQQQPKRGAKQQ</sequence>
<feature type="region of interest" description="Disordered" evidence="1">
    <location>
        <begin position="76"/>
        <end position="104"/>
    </location>
</feature>
<proteinExistence type="predicted"/>
<organism evidence="2">
    <name type="scientific">Culex pipiens</name>
    <name type="common">House mosquito</name>
    <dbReference type="NCBI Taxonomy" id="7175"/>
    <lineage>
        <taxon>Eukaryota</taxon>
        <taxon>Metazoa</taxon>
        <taxon>Ecdysozoa</taxon>
        <taxon>Arthropoda</taxon>
        <taxon>Hexapoda</taxon>
        <taxon>Insecta</taxon>
        <taxon>Pterygota</taxon>
        <taxon>Neoptera</taxon>
        <taxon>Endopterygota</taxon>
        <taxon>Diptera</taxon>
        <taxon>Nematocera</taxon>
        <taxon>Culicoidea</taxon>
        <taxon>Culicidae</taxon>
        <taxon>Culicinae</taxon>
        <taxon>Culicini</taxon>
        <taxon>Culex</taxon>
        <taxon>Culex</taxon>
    </lineage>
</organism>
<evidence type="ECO:0000313" key="2">
    <source>
        <dbReference type="EMBL" id="CAG6487302.1"/>
    </source>
</evidence>
<accession>A0A8D8FW29</accession>
<feature type="compositionally biased region" description="Basic and acidic residues" evidence="1">
    <location>
        <begin position="76"/>
        <end position="95"/>
    </location>
</feature>
<dbReference type="AlphaFoldDB" id="A0A8D8FW29"/>
<dbReference type="EMBL" id="HBUE01106508">
    <property type="protein sequence ID" value="CAG6487302.1"/>
    <property type="molecule type" value="Transcribed_RNA"/>
</dbReference>
<reference evidence="2" key="1">
    <citation type="submission" date="2021-05" db="EMBL/GenBank/DDBJ databases">
        <authorList>
            <person name="Alioto T."/>
            <person name="Alioto T."/>
            <person name="Gomez Garrido J."/>
        </authorList>
    </citation>
    <scope>NUCLEOTIDE SEQUENCE</scope>
</reference>